<dbReference type="STRING" id="74649.A0A2P6QQ18"/>
<dbReference type="Proteomes" id="UP000238479">
    <property type="component" value="Chromosome 4"/>
</dbReference>
<dbReference type="PROSITE" id="PS50089">
    <property type="entry name" value="ZF_RING_2"/>
    <property type="match status" value="1"/>
</dbReference>
<dbReference type="SUPFAM" id="SSF57850">
    <property type="entry name" value="RING/U-box"/>
    <property type="match status" value="1"/>
</dbReference>
<keyword evidence="1" id="KW-0479">Metal-binding</keyword>
<dbReference type="Pfam" id="PF13923">
    <property type="entry name" value="zf-C3HC4_2"/>
    <property type="match status" value="1"/>
</dbReference>
<sequence length="429" mass="48258">MMTTSSNQVVKVKREKLEACMTCPMCKGLFEEATTISECLHTFCKKCIYDKIINEDLDRCPVCKTDLGVAPMDKLRADNSLEDIRAKLFPSGSKKVKAQAADRNLQAVGSEKVLPSETRKTKAPEVNVPSILLPGRRKQRYLSSLGTSAPTVTTRSSMKYFTRKSSALQESHLSTEEEPVHKHEDFPERVKSSENLKEDAAHARQNATEKLSQKDGENNGNENKAQPRWTTGLMEAEREAARVPIRQVFLNLNNEPEELQPIQEHGNNGESTPAPSVSVPSAKGQRGRKRKAVSEPEELKTPAQSVVSDANNEGETIFKPIWFSLEAYPWEGYAPLPQIPSCYLRVKDGNLPSSFIKKYLVKKLNLHSEAEVEILLWGRPIHPTLQLHNLVDLWLQKIPASHKIESFVGSSAKEYVMVITYCRKVLQHW</sequence>
<evidence type="ECO:0000256" key="3">
    <source>
        <dbReference type="ARBA" id="ARBA00022833"/>
    </source>
</evidence>
<evidence type="ECO:0000313" key="8">
    <source>
        <dbReference type="Proteomes" id="UP000238479"/>
    </source>
</evidence>
<dbReference type="PROSITE" id="PS00518">
    <property type="entry name" value="ZF_RING_1"/>
    <property type="match status" value="1"/>
</dbReference>
<reference evidence="7 8" key="1">
    <citation type="journal article" date="2018" name="Nat. Genet.">
        <title>The Rosa genome provides new insights in the design of modern roses.</title>
        <authorList>
            <person name="Bendahmane M."/>
        </authorList>
    </citation>
    <scope>NUCLEOTIDE SEQUENCE [LARGE SCALE GENOMIC DNA]</scope>
    <source>
        <strain evidence="8">cv. Old Blush</strain>
    </source>
</reference>
<dbReference type="GO" id="GO:0004842">
    <property type="term" value="F:ubiquitin-protein transferase activity"/>
    <property type="evidence" value="ECO:0007669"/>
    <property type="project" value="InterPro"/>
</dbReference>
<evidence type="ECO:0000256" key="2">
    <source>
        <dbReference type="ARBA" id="ARBA00022771"/>
    </source>
</evidence>
<feature type="compositionally biased region" description="Basic and acidic residues" evidence="5">
    <location>
        <begin position="173"/>
        <end position="202"/>
    </location>
</feature>
<protein>
    <submittedName>
        <fullName evidence="7">Putative transcription factor C2H2 family</fullName>
    </submittedName>
</protein>
<keyword evidence="8" id="KW-1185">Reference proteome</keyword>
<evidence type="ECO:0000256" key="4">
    <source>
        <dbReference type="PROSITE-ProRule" id="PRU00175"/>
    </source>
</evidence>
<dbReference type="InterPro" id="IPR044807">
    <property type="entry name" value="DRIP1-like"/>
</dbReference>
<dbReference type="Gramene" id="PRQ36284">
    <property type="protein sequence ID" value="PRQ36284"/>
    <property type="gene ID" value="RchiOBHm_Chr4g0389721"/>
</dbReference>
<dbReference type="InterPro" id="IPR017907">
    <property type="entry name" value="Znf_RING_CS"/>
</dbReference>
<comment type="caution">
    <text evidence="7">The sequence shown here is derived from an EMBL/GenBank/DDBJ whole genome shotgun (WGS) entry which is preliminary data.</text>
</comment>
<organism evidence="7 8">
    <name type="scientific">Rosa chinensis</name>
    <name type="common">China rose</name>
    <dbReference type="NCBI Taxonomy" id="74649"/>
    <lineage>
        <taxon>Eukaryota</taxon>
        <taxon>Viridiplantae</taxon>
        <taxon>Streptophyta</taxon>
        <taxon>Embryophyta</taxon>
        <taxon>Tracheophyta</taxon>
        <taxon>Spermatophyta</taxon>
        <taxon>Magnoliopsida</taxon>
        <taxon>eudicotyledons</taxon>
        <taxon>Gunneridae</taxon>
        <taxon>Pentapetalae</taxon>
        <taxon>rosids</taxon>
        <taxon>fabids</taxon>
        <taxon>Rosales</taxon>
        <taxon>Rosaceae</taxon>
        <taxon>Rosoideae</taxon>
        <taxon>Rosoideae incertae sedis</taxon>
        <taxon>Rosa</taxon>
    </lineage>
</organism>
<feature type="region of interest" description="Disordered" evidence="5">
    <location>
        <begin position="164"/>
        <end position="229"/>
    </location>
</feature>
<dbReference type="PANTHER" id="PTHR46293:SF3">
    <property type="entry name" value="E3 UBIQUITIN PROTEIN LIGASE DRIPH-RELATED"/>
    <property type="match status" value="1"/>
</dbReference>
<accession>A0A2P6QQ18</accession>
<feature type="compositionally biased region" description="Low complexity" evidence="5">
    <location>
        <begin position="273"/>
        <end position="282"/>
    </location>
</feature>
<evidence type="ECO:0000256" key="1">
    <source>
        <dbReference type="ARBA" id="ARBA00022723"/>
    </source>
</evidence>
<dbReference type="SMART" id="SM00184">
    <property type="entry name" value="RING"/>
    <property type="match status" value="1"/>
</dbReference>
<dbReference type="GO" id="GO:0008270">
    <property type="term" value="F:zinc ion binding"/>
    <property type="evidence" value="ECO:0007669"/>
    <property type="project" value="UniProtKB-KW"/>
</dbReference>
<name>A0A2P6QQ18_ROSCH</name>
<dbReference type="PANTHER" id="PTHR46293">
    <property type="entry name" value="E3 UBIQUITIN PROTEIN LIGASE DRIP1"/>
    <property type="match status" value="1"/>
</dbReference>
<evidence type="ECO:0000313" key="7">
    <source>
        <dbReference type="EMBL" id="PRQ36284.1"/>
    </source>
</evidence>
<keyword evidence="2 4" id="KW-0863">Zinc-finger</keyword>
<dbReference type="InterPro" id="IPR013083">
    <property type="entry name" value="Znf_RING/FYVE/PHD"/>
</dbReference>
<evidence type="ECO:0000256" key="5">
    <source>
        <dbReference type="SAM" id="MobiDB-lite"/>
    </source>
</evidence>
<dbReference type="AlphaFoldDB" id="A0A2P6QQ18"/>
<gene>
    <name evidence="7" type="ORF">RchiOBHm_Chr4g0389721</name>
</gene>
<dbReference type="Gene3D" id="3.30.40.10">
    <property type="entry name" value="Zinc/RING finger domain, C3HC4 (zinc finger)"/>
    <property type="match status" value="1"/>
</dbReference>
<feature type="domain" description="RING-type" evidence="6">
    <location>
        <begin position="23"/>
        <end position="64"/>
    </location>
</feature>
<proteinExistence type="predicted"/>
<evidence type="ECO:0000259" key="6">
    <source>
        <dbReference type="PROSITE" id="PS50089"/>
    </source>
</evidence>
<dbReference type="InterPro" id="IPR001841">
    <property type="entry name" value="Znf_RING"/>
</dbReference>
<dbReference type="CDD" id="cd16525">
    <property type="entry name" value="RING-HC_PCGF"/>
    <property type="match status" value="1"/>
</dbReference>
<dbReference type="EMBL" id="PDCK01000042">
    <property type="protein sequence ID" value="PRQ36284.1"/>
    <property type="molecule type" value="Genomic_DNA"/>
</dbReference>
<dbReference type="OrthoDB" id="1305878at2759"/>
<keyword evidence="3" id="KW-0862">Zinc</keyword>
<feature type="region of interest" description="Disordered" evidence="5">
    <location>
        <begin position="260"/>
        <end position="307"/>
    </location>
</feature>